<reference evidence="5 6" key="1">
    <citation type="journal article" date="2015" name="Nat. Commun.">
        <title>Outbred genome sequencing and CRISPR/Cas9 gene editing in butterflies.</title>
        <authorList>
            <person name="Li X."/>
            <person name="Fan D."/>
            <person name="Zhang W."/>
            <person name="Liu G."/>
            <person name="Zhang L."/>
            <person name="Zhao L."/>
            <person name="Fang X."/>
            <person name="Chen L."/>
            <person name="Dong Y."/>
            <person name="Chen Y."/>
            <person name="Ding Y."/>
            <person name="Zhao R."/>
            <person name="Feng M."/>
            <person name="Zhu Y."/>
            <person name="Feng Y."/>
            <person name="Jiang X."/>
            <person name="Zhu D."/>
            <person name="Xiang H."/>
            <person name="Feng X."/>
            <person name="Li S."/>
            <person name="Wang J."/>
            <person name="Zhang G."/>
            <person name="Kronforst M.R."/>
            <person name="Wang W."/>
        </authorList>
    </citation>
    <scope>NUCLEOTIDE SEQUENCE [LARGE SCALE GENOMIC DNA]</scope>
    <source>
        <strain evidence="5">Ya'a_city_454_Pm</strain>
        <tissue evidence="5">Whole body</tissue>
    </source>
</reference>
<accession>A0A0N0PD84</accession>
<dbReference type="STRING" id="76193.A0A0N0PD84"/>
<dbReference type="PANTHER" id="PTHR12236">
    <property type="entry name" value="STRUCTURAL CONTITUENT OF CUTICLE"/>
    <property type="match status" value="1"/>
</dbReference>
<organism evidence="5 6">
    <name type="scientific">Papilio machaon</name>
    <name type="common">Old World swallowtail butterfly</name>
    <dbReference type="NCBI Taxonomy" id="76193"/>
    <lineage>
        <taxon>Eukaryota</taxon>
        <taxon>Metazoa</taxon>
        <taxon>Ecdysozoa</taxon>
        <taxon>Arthropoda</taxon>
        <taxon>Hexapoda</taxon>
        <taxon>Insecta</taxon>
        <taxon>Pterygota</taxon>
        <taxon>Neoptera</taxon>
        <taxon>Endopterygota</taxon>
        <taxon>Lepidoptera</taxon>
        <taxon>Glossata</taxon>
        <taxon>Ditrysia</taxon>
        <taxon>Papilionoidea</taxon>
        <taxon>Papilionidae</taxon>
        <taxon>Papilioninae</taxon>
        <taxon>Papilio</taxon>
    </lineage>
</organism>
<dbReference type="InParanoid" id="A0A0N0PD84"/>
<dbReference type="InterPro" id="IPR000618">
    <property type="entry name" value="Insect_cuticle"/>
</dbReference>
<evidence type="ECO:0000256" key="1">
    <source>
        <dbReference type="ARBA" id="ARBA00022460"/>
    </source>
</evidence>
<keyword evidence="1 3" id="KW-0193">Cuticle</keyword>
<gene>
    <name evidence="5" type="ORF">RR48_01754</name>
</gene>
<dbReference type="AlphaFoldDB" id="A0A0N0PD84"/>
<feature type="signal peptide" evidence="4">
    <location>
        <begin position="1"/>
        <end position="28"/>
    </location>
</feature>
<dbReference type="InterPro" id="IPR051217">
    <property type="entry name" value="Insect_Cuticle_Struc_Prot"/>
</dbReference>
<dbReference type="EMBL" id="KQ460299">
    <property type="protein sequence ID" value="KPJ16157.1"/>
    <property type="molecule type" value="Genomic_DNA"/>
</dbReference>
<dbReference type="GO" id="GO:0031012">
    <property type="term" value="C:extracellular matrix"/>
    <property type="evidence" value="ECO:0007669"/>
    <property type="project" value="TreeGrafter"/>
</dbReference>
<name>A0A0N0PD84_PAPMA</name>
<sequence>MAPLGYIKLVVAVLSVIIQISISVKSNARPVYEVINEQSKAEERQIKTSAIANLPYGNPLAGNSQQNAKLHAHNQQAMFNAEKVRQHKAQLQQQQKWLKTPQLVHNYMRAYHESQENHQLALEQEQAEFNDDTTTKEPKKYTKDTDAINLETVKQDRKRKHRSHGSVEYHTAYVPDNEAINEKPQVSNTEFIYPQYYPTQSYQSVQDIEILNSLLNKNPKDQLTEFNALLNIPKININHDKELETPIDLYFHLKGPSKFPLPVHYFTRPTQIPSIQEIHKEFTPIKEEESEVRHKVQQTLEEPRYIEPVTKNIEYINTELTNHIVNADYNPLYQEEYKIKEEAEEEPRYQAFYIPVHNQNADITEELSDRYLHNTNGIQHLTKDGSGVSAYDEKVSINIDVIRSDKRQKRSVLDTSPFLLKNENKSDTIDDQFSKNSTELPRQESLIRIDLNSKRKRENFGTFLTTPNFPIGEAIDYGNNDYEFQVSRRPNPNYGIAEYDQDYYDDSSIDYEFETHNKQPIQRQKHFDTFQTYAPSESYSHIVDLKSSYGNYRPLKRLPDVSTTIGPVYSSNLAFSPYVHQNYGVPYTLSQNKFDLPSLHLPEPLKYASSYEFGYRVRDTHSGNDFGHQEEKKGEETNGQYHVLLPDGRMQNVRYSAGPEGFHADISYDH</sequence>
<evidence type="ECO:0000256" key="4">
    <source>
        <dbReference type="SAM" id="SignalP"/>
    </source>
</evidence>
<dbReference type="PROSITE" id="PS51155">
    <property type="entry name" value="CHIT_BIND_RR_2"/>
    <property type="match status" value="1"/>
</dbReference>
<protein>
    <submittedName>
        <fullName evidence="5">Pro-resilin</fullName>
    </submittedName>
</protein>
<dbReference type="Pfam" id="PF00379">
    <property type="entry name" value="Chitin_bind_4"/>
    <property type="match status" value="1"/>
</dbReference>
<dbReference type="PANTHER" id="PTHR12236:SF79">
    <property type="entry name" value="CUTICULAR PROTEIN 50CB-RELATED"/>
    <property type="match status" value="1"/>
</dbReference>
<dbReference type="GO" id="GO:0042302">
    <property type="term" value="F:structural constituent of cuticle"/>
    <property type="evidence" value="ECO:0007669"/>
    <property type="project" value="UniProtKB-UniRule"/>
</dbReference>
<proteinExistence type="predicted"/>
<keyword evidence="6" id="KW-1185">Reference proteome</keyword>
<dbReference type="GO" id="GO:0005615">
    <property type="term" value="C:extracellular space"/>
    <property type="evidence" value="ECO:0007669"/>
    <property type="project" value="TreeGrafter"/>
</dbReference>
<evidence type="ECO:0000256" key="2">
    <source>
        <dbReference type="ARBA" id="ARBA00022729"/>
    </source>
</evidence>
<dbReference type="Proteomes" id="UP000053240">
    <property type="component" value="Unassembled WGS sequence"/>
</dbReference>
<evidence type="ECO:0000313" key="6">
    <source>
        <dbReference type="Proteomes" id="UP000053240"/>
    </source>
</evidence>
<dbReference type="PROSITE" id="PS00233">
    <property type="entry name" value="CHIT_BIND_RR_1"/>
    <property type="match status" value="1"/>
</dbReference>
<evidence type="ECO:0000256" key="3">
    <source>
        <dbReference type="PROSITE-ProRule" id="PRU00497"/>
    </source>
</evidence>
<dbReference type="InterPro" id="IPR031311">
    <property type="entry name" value="CHIT_BIND_RR_consensus"/>
</dbReference>
<evidence type="ECO:0000313" key="5">
    <source>
        <dbReference type="EMBL" id="KPJ16157.1"/>
    </source>
</evidence>
<keyword evidence="2 4" id="KW-0732">Signal</keyword>
<feature type="chain" id="PRO_5005857408" evidence="4">
    <location>
        <begin position="29"/>
        <end position="670"/>
    </location>
</feature>